<dbReference type="Pfam" id="PF01248">
    <property type="entry name" value="Ribosomal_L7Ae"/>
    <property type="match status" value="1"/>
</dbReference>
<dbReference type="STRING" id="701521.PECL_981"/>
<evidence type="ECO:0000313" key="2">
    <source>
        <dbReference type="EMBL" id="AEV95249.1"/>
    </source>
</evidence>
<dbReference type="AlphaFoldDB" id="G8PDB4"/>
<dbReference type="HOGENOM" id="CLU_157804_4_0_9"/>
<evidence type="ECO:0000313" key="3">
    <source>
        <dbReference type="Proteomes" id="UP000005444"/>
    </source>
</evidence>
<dbReference type="EMBL" id="CP003137">
    <property type="protein sequence ID" value="AEV95249.1"/>
    <property type="molecule type" value="Genomic_DNA"/>
</dbReference>
<dbReference type="Gene3D" id="3.30.1330.30">
    <property type="match status" value="1"/>
</dbReference>
<sequence length="99" mass="10993">MLNSDISNYLGLMKKAQKIITGESLVLESIKKKKALLVLITSDMGSATRKKITDKCNFYKVMWIEVGSTLELSNAIGQKRSVIAITDRGFTNGLLKKIE</sequence>
<gene>
    <name evidence="2" type="ordered locus">PECL_981</name>
</gene>
<dbReference type="SUPFAM" id="SSF55315">
    <property type="entry name" value="L30e-like"/>
    <property type="match status" value="1"/>
</dbReference>
<keyword evidence="3" id="KW-1185">Reference proteome</keyword>
<dbReference type="eggNOG" id="COG1358">
    <property type="taxonomic scope" value="Bacteria"/>
</dbReference>
<name>G8PDB4_PEDCP</name>
<proteinExistence type="predicted"/>
<dbReference type="InterPro" id="IPR029064">
    <property type="entry name" value="Ribosomal_eL30-like_sf"/>
</dbReference>
<reference evidence="2 3" key="1">
    <citation type="journal article" date="2012" name="J. Bacteriol.">
        <title>Complete Genome Sequence of the Beer Spoilage Organism Pediococcus claussenii ATCC BAA-344T.</title>
        <authorList>
            <person name="Pittet V."/>
            <person name="Abegunde T."/>
            <person name="Marfleet T."/>
            <person name="Haakensen M."/>
            <person name="Morrow K."/>
            <person name="Jayaprakash T."/>
            <person name="Schroeder K."/>
            <person name="Trost B."/>
            <person name="Byrns S."/>
            <person name="Bergsveinson J."/>
            <person name="Kusalik A."/>
            <person name="Ziola B."/>
        </authorList>
    </citation>
    <scope>NUCLEOTIDE SEQUENCE [LARGE SCALE GENOMIC DNA]</scope>
    <source>
        <strain evidence="2 3">ATCC BAA-344</strain>
    </source>
</reference>
<dbReference type="InterPro" id="IPR004038">
    <property type="entry name" value="Ribosomal_eL8/eL30/eS12/Gad45"/>
</dbReference>
<dbReference type="PATRIC" id="fig|701521.8.peg.928"/>
<dbReference type="RefSeq" id="WP_014215446.1">
    <property type="nucleotide sequence ID" value="NC_016605.1"/>
</dbReference>
<feature type="domain" description="Ribosomal protein eL8/eL30/eS12/Gadd45" evidence="1">
    <location>
        <begin position="6"/>
        <end position="89"/>
    </location>
</feature>
<evidence type="ECO:0000259" key="1">
    <source>
        <dbReference type="Pfam" id="PF01248"/>
    </source>
</evidence>
<dbReference type="KEGG" id="pce:PECL_981"/>
<organism evidence="2 3">
    <name type="scientific">Pediococcus claussenii (strain ATCC BAA-344 / DSM 14800 / JCM 18046 / KCTC 3811 / LMG 21948 / P06)</name>
    <dbReference type="NCBI Taxonomy" id="701521"/>
    <lineage>
        <taxon>Bacteria</taxon>
        <taxon>Bacillati</taxon>
        <taxon>Bacillota</taxon>
        <taxon>Bacilli</taxon>
        <taxon>Lactobacillales</taxon>
        <taxon>Lactobacillaceae</taxon>
        <taxon>Pediococcus</taxon>
    </lineage>
</organism>
<protein>
    <submittedName>
        <fullName evidence="2">Ribosomal L7Ae/L30e/S12e/Gadd45 family protein</fullName>
    </submittedName>
</protein>
<dbReference type="Proteomes" id="UP000005444">
    <property type="component" value="Chromosome"/>
</dbReference>
<accession>G8PDB4</accession>